<dbReference type="Pfam" id="PF21294">
    <property type="entry name" value="Polysacc_lyase_14"/>
    <property type="match status" value="3"/>
</dbReference>
<dbReference type="STRING" id="2316362.A0A4Q2DRH4"/>
<comment type="caution">
    <text evidence="4">The sequence shown here is derived from an EMBL/GenBank/DDBJ whole genome shotgun (WGS) entry which is preliminary data.</text>
</comment>
<dbReference type="EMBL" id="SDEE01000094">
    <property type="protein sequence ID" value="RXW21812.1"/>
    <property type="molecule type" value="Genomic_DNA"/>
</dbReference>
<dbReference type="OrthoDB" id="10069995at2759"/>
<evidence type="ECO:0000256" key="1">
    <source>
        <dbReference type="SAM" id="MobiDB-lite"/>
    </source>
</evidence>
<dbReference type="PANTHER" id="PTHR40124">
    <property type="match status" value="1"/>
</dbReference>
<feature type="domain" description="Polysaccharide lyase 14" evidence="3">
    <location>
        <begin position="328"/>
        <end position="382"/>
    </location>
</feature>
<feature type="chain" id="PRO_5020727419" description="Polysaccharide lyase 14 domain-containing protein" evidence="2">
    <location>
        <begin position="22"/>
        <end position="612"/>
    </location>
</feature>
<name>A0A4Q2DRH4_9AGAR</name>
<feature type="region of interest" description="Disordered" evidence="1">
    <location>
        <begin position="513"/>
        <end position="568"/>
    </location>
</feature>
<feature type="compositionally biased region" description="Acidic residues" evidence="1">
    <location>
        <begin position="247"/>
        <end position="256"/>
    </location>
</feature>
<organism evidence="4 5">
    <name type="scientific">Candolleomyces aberdarensis</name>
    <dbReference type="NCBI Taxonomy" id="2316362"/>
    <lineage>
        <taxon>Eukaryota</taxon>
        <taxon>Fungi</taxon>
        <taxon>Dikarya</taxon>
        <taxon>Basidiomycota</taxon>
        <taxon>Agaricomycotina</taxon>
        <taxon>Agaricomycetes</taxon>
        <taxon>Agaricomycetidae</taxon>
        <taxon>Agaricales</taxon>
        <taxon>Agaricineae</taxon>
        <taxon>Psathyrellaceae</taxon>
        <taxon>Candolleomyces</taxon>
    </lineage>
</organism>
<evidence type="ECO:0000256" key="2">
    <source>
        <dbReference type="SAM" id="SignalP"/>
    </source>
</evidence>
<keyword evidence="5" id="KW-1185">Reference proteome</keyword>
<feature type="region of interest" description="Disordered" evidence="1">
    <location>
        <begin position="240"/>
        <end position="270"/>
    </location>
</feature>
<gene>
    <name evidence="4" type="ORF">EST38_g4031</name>
</gene>
<sequence length="612" mass="64012">MFPLARLLPIVLLCIVRTIQAAPAAGKVGEDTLDTAVSISPRDSSSLFPIQLPTPSLAPGPVAESSPSLSTTVPAIPLPLPSPETTNTNGSWTSSTKTGVVDETVIVTSTTTAEASTVTVPLFFPPETVTNTVIITLSPSLLISTTTATSIVVVTPSSSSPPPSPTTTRSSSTRVAPKPSPSPPSARLPNLDGLSVWTAPTQLKNLDSFNVTSPWGQKNLKVVTGVPSLASVSSEQRVSAAKVAVDSDSDDDEDEDAPRQRPLPPVTSWTPSSSALQLFYPAGSINPAQKPQGGAEFYASPLDISSARNVSLRFSVFFPVDFDWYAAKDKQTKALCADPRSVCDAAYGFSIGRGSFTWAAGAWTTVVQTVVLNTPGKQDGSFRDLLWPSTGKGSSTTKSTKRPATTVMASRTAPPPSPTTTMGDDPLGDILGPLLSEITHLIRRGGTKTQTASGLFTPPSSTLSPPLSVIAPTLPTLLSSSPITGYDTSYSGRVTGVGAPQPTPLERVVLGIGTSLTATPTPGSVSGIVGRSERADDDEDSDEQDNSEEQLGSDGGMGDGSFSVQATPQRKGNSIGFIGLFFSTFFGGHDEKYATPRDQYVWFKDFAMSLNE</sequence>
<reference evidence="4 5" key="1">
    <citation type="submission" date="2019-01" db="EMBL/GenBank/DDBJ databases">
        <title>Draft genome sequence of Psathyrella aberdarensis IHI B618.</title>
        <authorList>
            <person name="Buettner E."/>
            <person name="Kellner H."/>
        </authorList>
    </citation>
    <scope>NUCLEOTIDE SEQUENCE [LARGE SCALE GENOMIC DNA]</scope>
    <source>
        <strain evidence="4 5">IHI B618</strain>
    </source>
</reference>
<dbReference type="Gene3D" id="2.60.120.200">
    <property type="match status" value="3"/>
</dbReference>
<feature type="region of interest" description="Disordered" evidence="1">
    <location>
        <begin position="383"/>
        <end position="427"/>
    </location>
</feature>
<protein>
    <recommendedName>
        <fullName evidence="3">Polysaccharide lyase 14 domain-containing protein</fullName>
    </recommendedName>
</protein>
<feature type="compositionally biased region" description="Low complexity" evidence="1">
    <location>
        <begin position="389"/>
        <end position="398"/>
    </location>
</feature>
<feature type="domain" description="Polysaccharide lyase 14" evidence="3">
    <location>
        <begin position="272"/>
        <end position="325"/>
    </location>
</feature>
<feature type="compositionally biased region" description="Polar residues" evidence="1">
    <location>
        <begin position="514"/>
        <end position="524"/>
    </location>
</feature>
<proteinExistence type="predicted"/>
<keyword evidence="2" id="KW-0732">Signal</keyword>
<evidence type="ECO:0000259" key="3">
    <source>
        <dbReference type="Pfam" id="PF21294"/>
    </source>
</evidence>
<dbReference type="AlphaFoldDB" id="A0A4Q2DRH4"/>
<accession>A0A4Q2DRH4</accession>
<feature type="domain" description="Polysaccharide lyase 14" evidence="3">
    <location>
        <begin position="561"/>
        <end position="606"/>
    </location>
</feature>
<dbReference type="InterPro" id="IPR048958">
    <property type="entry name" value="Polysacc_lyase_14"/>
</dbReference>
<feature type="compositionally biased region" description="Acidic residues" evidence="1">
    <location>
        <begin position="535"/>
        <end position="548"/>
    </location>
</feature>
<dbReference type="Proteomes" id="UP000290288">
    <property type="component" value="Unassembled WGS sequence"/>
</dbReference>
<feature type="compositionally biased region" description="Low complexity" evidence="1">
    <location>
        <begin position="166"/>
        <end position="177"/>
    </location>
</feature>
<dbReference type="PANTHER" id="PTHR40124:SF1">
    <property type="entry name" value="DISAGGREGATASE RELATED REPEAT PROTEIN"/>
    <property type="match status" value="1"/>
</dbReference>
<feature type="signal peptide" evidence="2">
    <location>
        <begin position="1"/>
        <end position="21"/>
    </location>
</feature>
<feature type="region of interest" description="Disordered" evidence="1">
    <location>
        <begin position="154"/>
        <end position="192"/>
    </location>
</feature>
<evidence type="ECO:0000313" key="5">
    <source>
        <dbReference type="Proteomes" id="UP000290288"/>
    </source>
</evidence>
<evidence type="ECO:0000313" key="4">
    <source>
        <dbReference type="EMBL" id="RXW21812.1"/>
    </source>
</evidence>